<organism evidence="6 7">
    <name type="scientific">Melaminivora suipulveris</name>
    <dbReference type="NCBI Taxonomy" id="2109913"/>
    <lineage>
        <taxon>Bacteria</taxon>
        <taxon>Pseudomonadati</taxon>
        <taxon>Pseudomonadota</taxon>
        <taxon>Betaproteobacteria</taxon>
        <taxon>Burkholderiales</taxon>
        <taxon>Comamonadaceae</taxon>
        <taxon>Melaminivora</taxon>
    </lineage>
</organism>
<evidence type="ECO:0000256" key="5">
    <source>
        <dbReference type="HAMAP-Rule" id="MF_00902"/>
    </source>
</evidence>
<keyword evidence="2 5" id="KW-0812">Transmembrane</keyword>
<evidence type="ECO:0000313" key="7">
    <source>
        <dbReference type="Proteomes" id="UP000237925"/>
    </source>
</evidence>
<dbReference type="InterPro" id="IPR002033">
    <property type="entry name" value="TatC"/>
</dbReference>
<evidence type="ECO:0000256" key="4">
    <source>
        <dbReference type="ARBA" id="ARBA00023136"/>
    </source>
</evidence>
<keyword evidence="5" id="KW-0813">Transport</keyword>
<dbReference type="AlphaFoldDB" id="A0A2R3QA55"/>
<dbReference type="Proteomes" id="UP000237925">
    <property type="component" value="Chromosome"/>
</dbReference>
<feature type="transmembrane region" description="Helical" evidence="5">
    <location>
        <begin position="202"/>
        <end position="221"/>
    </location>
</feature>
<comment type="subcellular location">
    <subcellularLocation>
        <location evidence="5">Cell membrane</location>
        <topology evidence="5">Multi-pass membrane protein</topology>
    </subcellularLocation>
    <subcellularLocation>
        <location evidence="1">Membrane</location>
        <topology evidence="1">Multi-pass membrane protein</topology>
    </subcellularLocation>
</comment>
<dbReference type="HAMAP" id="MF_00902">
    <property type="entry name" value="TatC"/>
    <property type="match status" value="1"/>
</dbReference>
<dbReference type="GO" id="GO:0033281">
    <property type="term" value="C:TAT protein transport complex"/>
    <property type="evidence" value="ECO:0007669"/>
    <property type="project" value="UniProtKB-UniRule"/>
</dbReference>
<name>A0A2R3QA55_9BURK</name>
<dbReference type="KEGG" id="mela:C6568_04190"/>
<reference evidence="6 7" key="1">
    <citation type="submission" date="2018-03" db="EMBL/GenBank/DDBJ databases">
        <title>Genome sequencing of Melaminivora sp.</title>
        <authorList>
            <person name="Kim S.-J."/>
            <person name="Heo J."/>
            <person name="Ahn J.-H."/>
            <person name="Kwon S.-W."/>
        </authorList>
    </citation>
    <scope>NUCLEOTIDE SEQUENCE [LARGE SCALE GENOMIC DNA]</scope>
    <source>
        <strain evidence="6 7">SC2-9</strain>
    </source>
</reference>
<evidence type="ECO:0000256" key="1">
    <source>
        <dbReference type="ARBA" id="ARBA00004141"/>
    </source>
</evidence>
<gene>
    <name evidence="5 6" type="primary">tatC</name>
    <name evidence="6" type="ORF">C6568_04190</name>
</gene>
<dbReference type="GO" id="GO:0009977">
    <property type="term" value="F:proton motive force dependent protein transmembrane transporter activity"/>
    <property type="evidence" value="ECO:0007669"/>
    <property type="project" value="TreeGrafter"/>
</dbReference>
<proteinExistence type="inferred from homology"/>
<dbReference type="PANTHER" id="PTHR30371">
    <property type="entry name" value="SEC-INDEPENDENT PROTEIN TRANSLOCASE PROTEIN TATC"/>
    <property type="match status" value="1"/>
</dbReference>
<sequence length="262" mass="28442">MSEQSKPEDELAGTEQPFVEHLMELRDRLVRALIAVGIAAAALFFWPGPGQLYDLLAAPLVSHLPQGATMIATSVISPFMVPLKILLLSAFLIALPFVLYQVWAFVAPGLYSHEKRLMLPLVVSSTLLFFTGVAFCYFFVFGQVFSFIQSFAPKSITAAPDIEAYLGFVMTMFLAFGLAFEVPIAVVVLARMGVVSVEKLKSARGYFVVGAFIVSAIVTPPDVVSQLALAIPMCLLYELGIWAAQLFIRHTKAPGDSAESAS</sequence>
<keyword evidence="4 5" id="KW-0472">Membrane</keyword>
<keyword evidence="3 5" id="KW-1133">Transmembrane helix</keyword>
<dbReference type="Pfam" id="PF00902">
    <property type="entry name" value="TatC"/>
    <property type="match status" value="1"/>
</dbReference>
<keyword evidence="5" id="KW-0811">Translocation</keyword>
<keyword evidence="5" id="KW-0653">Protein transport</keyword>
<dbReference type="EMBL" id="CP027667">
    <property type="protein sequence ID" value="AVO48554.1"/>
    <property type="molecule type" value="Genomic_DNA"/>
</dbReference>
<feature type="transmembrane region" description="Helical" evidence="5">
    <location>
        <begin position="118"/>
        <end position="145"/>
    </location>
</feature>
<feature type="transmembrane region" description="Helical" evidence="5">
    <location>
        <begin position="227"/>
        <end position="248"/>
    </location>
</feature>
<evidence type="ECO:0000256" key="2">
    <source>
        <dbReference type="ARBA" id="ARBA00022692"/>
    </source>
</evidence>
<dbReference type="GO" id="GO:0043953">
    <property type="term" value="P:protein transport by the Tat complex"/>
    <property type="evidence" value="ECO:0007669"/>
    <property type="project" value="UniProtKB-UniRule"/>
</dbReference>
<dbReference type="PRINTS" id="PR01840">
    <property type="entry name" value="TATCFAMILY"/>
</dbReference>
<keyword evidence="7" id="KW-1185">Reference proteome</keyword>
<accession>A0A2R3QA55</accession>
<evidence type="ECO:0000313" key="6">
    <source>
        <dbReference type="EMBL" id="AVO48554.1"/>
    </source>
</evidence>
<keyword evidence="5" id="KW-1003">Cell membrane</keyword>
<comment type="subunit">
    <text evidence="5">The Tat system comprises two distinct complexes: a TatABC complex, containing multiple copies of TatA, TatB and TatC subunits, and a separate TatA complex, containing only TatA subunits. Substrates initially bind to the TatABC complex, which probably triggers association of the separate TatA complex to form the active translocon.</text>
</comment>
<feature type="transmembrane region" description="Helical" evidence="5">
    <location>
        <begin position="165"/>
        <end position="190"/>
    </location>
</feature>
<dbReference type="RefSeq" id="WP_106683034.1">
    <property type="nucleotide sequence ID" value="NZ_CP027667.1"/>
</dbReference>
<dbReference type="OrthoDB" id="9777044at2"/>
<evidence type="ECO:0000256" key="3">
    <source>
        <dbReference type="ARBA" id="ARBA00022989"/>
    </source>
</evidence>
<protein>
    <recommendedName>
        <fullName evidence="5">Sec-independent protein translocase protein TatC</fullName>
    </recommendedName>
</protein>
<feature type="transmembrane region" description="Helical" evidence="5">
    <location>
        <begin position="29"/>
        <end position="46"/>
    </location>
</feature>
<comment type="function">
    <text evidence="5">Part of the twin-arginine translocation (Tat) system that transports large folded proteins containing a characteristic twin-arginine motif in their signal peptide across membranes. Together with TatB, TatC is part of a receptor directly interacting with Tat signal peptides.</text>
</comment>
<comment type="similarity">
    <text evidence="5">Belongs to the TatC family.</text>
</comment>
<feature type="transmembrane region" description="Helical" evidence="5">
    <location>
        <begin position="85"/>
        <end position="106"/>
    </location>
</feature>
<dbReference type="NCBIfam" id="TIGR00945">
    <property type="entry name" value="tatC"/>
    <property type="match status" value="1"/>
</dbReference>
<dbReference type="GO" id="GO:0065002">
    <property type="term" value="P:intracellular protein transmembrane transport"/>
    <property type="evidence" value="ECO:0007669"/>
    <property type="project" value="TreeGrafter"/>
</dbReference>
<dbReference type="PANTHER" id="PTHR30371:SF0">
    <property type="entry name" value="SEC-INDEPENDENT PROTEIN TRANSLOCASE PROTEIN TATC, CHLOROPLASTIC-RELATED"/>
    <property type="match status" value="1"/>
</dbReference>